<dbReference type="Gene3D" id="3.10.260.10">
    <property type="entry name" value="Transcription regulator HTH, APSES-type DNA-binding domain"/>
    <property type="match status" value="1"/>
</dbReference>
<feature type="region of interest" description="Disordered" evidence="1">
    <location>
        <begin position="253"/>
        <end position="403"/>
    </location>
</feature>
<protein>
    <recommendedName>
        <fullName evidence="2">HTH APSES-type domain-containing protein</fullName>
    </recommendedName>
</protein>
<dbReference type="InterPro" id="IPR036887">
    <property type="entry name" value="HTH_APSES_sf"/>
</dbReference>
<feature type="compositionally biased region" description="Low complexity" evidence="1">
    <location>
        <begin position="18"/>
        <end position="27"/>
    </location>
</feature>
<dbReference type="EMBL" id="ML732364">
    <property type="protein sequence ID" value="KAB8068960.1"/>
    <property type="molecule type" value="Genomic_DNA"/>
</dbReference>
<sequence>MASIESLLNPLPDANRFALPSPALPSSDPVSCRAPRQKKQKTAKDAPVFNRGETRGEVRYPPCEERDEALAKAHRDFELYPMVDIADYPRHIPYNSDKKAFQDRTGRESFEVFQYTFKIPGEDKQWTMTWDYNIGLVRTTHLFKCQEYSKTTPAKVLNANPGLRDICHSITGGAIAAQGYWMPFETAKAVAATFCWKIRFALTPLFGLDFPSLCIPDSHREYGLMLIDPKIVRQATETANLYRMLELRPPTLTTLRPAFHRPKPSATSAAKQLPSSPRDPGSSGSHGSSPDYITPDTYCISPTTPIRNTFTPVNTPRSRKAACSNVPSPVEVLASLSSVPSKPSEEDSAPDVTSSSTPYSESMGTPTDDLSDVDDNEYRDSDDDNAGRQTTAQMDRDCGQMETRSRHKYKSVFFAREMKAAHALLSLHMQDANGSDEEYIWVNQGRNKRRRASA</sequence>
<feature type="region of interest" description="Disordered" evidence="1">
    <location>
        <begin position="1"/>
        <end position="56"/>
    </location>
</feature>
<evidence type="ECO:0000259" key="2">
    <source>
        <dbReference type="PROSITE" id="PS51299"/>
    </source>
</evidence>
<feature type="compositionally biased region" description="Polar residues" evidence="1">
    <location>
        <begin position="351"/>
        <end position="365"/>
    </location>
</feature>
<dbReference type="GO" id="GO:0030907">
    <property type="term" value="C:MBF transcription complex"/>
    <property type="evidence" value="ECO:0007669"/>
    <property type="project" value="TreeGrafter"/>
</dbReference>
<dbReference type="GO" id="GO:0033309">
    <property type="term" value="C:SBF transcription complex"/>
    <property type="evidence" value="ECO:0007669"/>
    <property type="project" value="TreeGrafter"/>
</dbReference>
<dbReference type="InterPro" id="IPR051642">
    <property type="entry name" value="SWI6-like"/>
</dbReference>
<dbReference type="Proteomes" id="UP000326565">
    <property type="component" value="Unassembled WGS sequence"/>
</dbReference>
<organism evidence="3 4">
    <name type="scientific">Aspergillus leporis</name>
    <dbReference type="NCBI Taxonomy" id="41062"/>
    <lineage>
        <taxon>Eukaryota</taxon>
        <taxon>Fungi</taxon>
        <taxon>Dikarya</taxon>
        <taxon>Ascomycota</taxon>
        <taxon>Pezizomycotina</taxon>
        <taxon>Eurotiomycetes</taxon>
        <taxon>Eurotiomycetidae</taxon>
        <taxon>Eurotiales</taxon>
        <taxon>Aspergillaceae</taxon>
        <taxon>Aspergillus</taxon>
        <taxon>Aspergillus subgen. Circumdati</taxon>
    </lineage>
</organism>
<dbReference type="GO" id="GO:0000981">
    <property type="term" value="F:DNA-binding transcription factor activity, RNA polymerase II-specific"/>
    <property type="evidence" value="ECO:0007669"/>
    <property type="project" value="UniProtKB-ARBA"/>
</dbReference>
<dbReference type="SUPFAM" id="SSF54616">
    <property type="entry name" value="DNA-binding domain of Mlu1-box binding protein MBP1"/>
    <property type="match status" value="1"/>
</dbReference>
<dbReference type="PANTHER" id="PTHR43828:SF5">
    <property type="entry name" value="TRANSCRIPTIONAL REPRESSOR XBP1"/>
    <property type="match status" value="1"/>
</dbReference>
<name>A0A5N5WP28_9EURO</name>
<dbReference type="PROSITE" id="PS51299">
    <property type="entry name" value="HTH_APSES"/>
    <property type="match status" value="1"/>
</dbReference>
<evidence type="ECO:0000313" key="4">
    <source>
        <dbReference type="Proteomes" id="UP000326565"/>
    </source>
</evidence>
<feature type="domain" description="HTH APSES-type" evidence="2">
    <location>
        <begin position="99"/>
        <end position="217"/>
    </location>
</feature>
<dbReference type="AlphaFoldDB" id="A0A5N5WP28"/>
<keyword evidence="4" id="KW-1185">Reference proteome</keyword>
<reference evidence="3 4" key="1">
    <citation type="submission" date="2019-04" db="EMBL/GenBank/DDBJ databases">
        <title>Friends and foes A comparative genomics study of 23 Aspergillus species from section Flavi.</title>
        <authorList>
            <consortium name="DOE Joint Genome Institute"/>
            <person name="Kjaerbolling I."/>
            <person name="Vesth T."/>
            <person name="Frisvad J.C."/>
            <person name="Nybo J.L."/>
            <person name="Theobald S."/>
            <person name="Kildgaard S."/>
            <person name="Isbrandt T."/>
            <person name="Kuo A."/>
            <person name="Sato A."/>
            <person name="Lyhne E.K."/>
            <person name="Kogle M.E."/>
            <person name="Wiebenga A."/>
            <person name="Kun R.S."/>
            <person name="Lubbers R.J."/>
            <person name="Makela M.R."/>
            <person name="Barry K."/>
            <person name="Chovatia M."/>
            <person name="Clum A."/>
            <person name="Daum C."/>
            <person name="Haridas S."/>
            <person name="He G."/>
            <person name="LaButti K."/>
            <person name="Lipzen A."/>
            <person name="Mondo S."/>
            <person name="Riley R."/>
            <person name="Salamov A."/>
            <person name="Simmons B.A."/>
            <person name="Magnuson J.K."/>
            <person name="Henrissat B."/>
            <person name="Mortensen U.H."/>
            <person name="Larsen T.O."/>
            <person name="Devries R.P."/>
            <person name="Grigoriev I.V."/>
            <person name="Machida M."/>
            <person name="Baker S.E."/>
            <person name="Andersen M.R."/>
        </authorList>
    </citation>
    <scope>NUCLEOTIDE SEQUENCE [LARGE SCALE GENOMIC DNA]</scope>
    <source>
        <strain evidence="3 4">CBS 151.66</strain>
    </source>
</reference>
<dbReference type="InterPro" id="IPR003163">
    <property type="entry name" value="Tscrpt_reg_HTH_APSES-type"/>
</dbReference>
<dbReference type="PANTHER" id="PTHR43828">
    <property type="entry name" value="ASPARAGINASE"/>
    <property type="match status" value="1"/>
</dbReference>
<evidence type="ECO:0000313" key="3">
    <source>
        <dbReference type="EMBL" id="KAB8068960.1"/>
    </source>
</evidence>
<feature type="compositionally biased region" description="Acidic residues" evidence="1">
    <location>
        <begin position="369"/>
        <end position="384"/>
    </location>
</feature>
<gene>
    <name evidence="3" type="ORF">BDV29DRAFT_199014</name>
</gene>
<evidence type="ECO:0000256" key="1">
    <source>
        <dbReference type="SAM" id="MobiDB-lite"/>
    </source>
</evidence>
<dbReference type="OrthoDB" id="5562739at2759"/>
<feature type="compositionally biased region" description="Low complexity" evidence="1">
    <location>
        <begin position="274"/>
        <end position="290"/>
    </location>
</feature>
<proteinExistence type="predicted"/>
<feature type="compositionally biased region" description="Polar residues" evidence="1">
    <location>
        <begin position="300"/>
        <end position="316"/>
    </location>
</feature>
<dbReference type="GO" id="GO:0003677">
    <property type="term" value="F:DNA binding"/>
    <property type="evidence" value="ECO:0007669"/>
    <property type="project" value="InterPro"/>
</dbReference>
<accession>A0A5N5WP28</accession>